<accession>A0A939E0F4</accession>
<organism evidence="1 2">
    <name type="scientific">Corynebacterium mendelii</name>
    <dbReference type="NCBI Taxonomy" id="2765362"/>
    <lineage>
        <taxon>Bacteria</taxon>
        <taxon>Bacillati</taxon>
        <taxon>Actinomycetota</taxon>
        <taxon>Actinomycetes</taxon>
        <taxon>Mycobacteriales</taxon>
        <taxon>Corynebacteriaceae</taxon>
        <taxon>Corynebacterium</taxon>
    </lineage>
</organism>
<dbReference type="AlphaFoldDB" id="A0A939E0F4"/>
<dbReference type="RefSeq" id="WP_207279138.1">
    <property type="nucleotide sequence ID" value="NZ_JAFLEQ010000016.1"/>
</dbReference>
<dbReference type="Proteomes" id="UP000664332">
    <property type="component" value="Unassembled WGS sequence"/>
</dbReference>
<evidence type="ECO:0000313" key="2">
    <source>
        <dbReference type="Proteomes" id="UP000664332"/>
    </source>
</evidence>
<gene>
    <name evidence="1" type="ORF">JZY06_08520</name>
</gene>
<sequence>MAKKVEKKHFVDPGWPAHIPGDGHYVTELVNKLSGASSPFGDDMPFPLPAEKTGYVHPYTNINGGPTVG</sequence>
<name>A0A939E0F4_9CORY</name>
<comment type="caution">
    <text evidence="1">The sequence shown here is derived from an EMBL/GenBank/DDBJ whole genome shotgun (WGS) entry which is preliminary data.</text>
</comment>
<reference evidence="1" key="1">
    <citation type="submission" date="2021-03" db="EMBL/GenBank/DDBJ databases">
        <authorList>
            <person name="Sun Q."/>
        </authorList>
    </citation>
    <scope>NUCLEOTIDE SEQUENCE</scope>
    <source>
        <strain evidence="1">CCM 8862</strain>
    </source>
</reference>
<keyword evidence="2" id="KW-1185">Reference proteome</keyword>
<proteinExistence type="predicted"/>
<protein>
    <submittedName>
        <fullName evidence="1">Uncharacterized protein</fullName>
    </submittedName>
</protein>
<dbReference type="EMBL" id="JAFLEQ010000016">
    <property type="protein sequence ID" value="MBN9644649.1"/>
    <property type="molecule type" value="Genomic_DNA"/>
</dbReference>
<evidence type="ECO:0000313" key="1">
    <source>
        <dbReference type="EMBL" id="MBN9644649.1"/>
    </source>
</evidence>